<name>A0A8C9MUA4_SERCA</name>
<evidence type="ECO:0000259" key="1">
    <source>
        <dbReference type="PROSITE" id="PS50835"/>
    </source>
</evidence>
<reference evidence="2" key="1">
    <citation type="submission" date="2025-08" db="UniProtKB">
        <authorList>
            <consortium name="Ensembl"/>
        </authorList>
    </citation>
    <scope>IDENTIFICATION</scope>
</reference>
<dbReference type="Pfam" id="PF13895">
    <property type="entry name" value="Ig_2"/>
    <property type="match status" value="1"/>
</dbReference>
<dbReference type="FunFam" id="2.60.40.10:FF:000641">
    <property type="entry name" value="Intercellular adhesion molecule 1"/>
    <property type="match status" value="1"/>
</dbReference>
<organism evidence="2 3">
    <name type="scientific">Serinus canaria</name>
    <name type="common">Island canary</name>
    <name type="synonym">Fringilla canaria</name>
    <dbReference type="NCBI Taxonomy" id="9135"/>
    <lineage>
        <taxon>Eukaryota</taxon>
        <taxon>Metazoa</taxon>
        <taxon>Chordata</taxon>
        <taxon>Craniata</taxon>
        <taxon>Vertebrata</taxon>
        <taxon>Euteleostomi</taxon>
        <taxon>Archelosauria</taxon>
        <taxon>Archosauria</taxon>
        <taxon>Dinosauria</taxon>
        <taxon>Saurischia</taxon>
        <taxon>Theropoda</taxon>
        <taxon>Coelurosauria</taxon>
        <taxon>Aves</taxon>
        <taxon>Neognathae</taxon>
        <taxon>Neoaves</taxon>
        <taxon>Telluraves</taxon>
        <taxon>Australaves</taxon>
        <taxon>Passeriformes</taxon>
        <taxon>Passeroidea</taxon>
        <taxon>Fringillidae</taxon>
        <taxon>Carduelinae</taxon>
        <taxon>Serinus</taxon>
    </lineage>
</organism>
<evidence type="ECO:0000313" key="3">
    <source>
        <dbReference type="Proteomes" id="UP000694409"/>
    </source>
</evidence>
<proteinExistence type="predicted"/>
<keyword evidence="3" id="KW-1185">Reference proteome</keyword>
<dbReference type="Proteomes" id="UP000694409">
    <property type="component" value="Unassembled WGS sequence"/>
</dbReference>
<dbReference type="InterPro" id="IPR003599">
    <property type="entry name" value="Ig_sub"/>
</dbReference>
<evidence type="ECO:0000313" key="2">
    <source>
        <dbReference type="Ensembl" id="ENSSCAP00000008979.1"/>
    </source>
</evidence>
<dbReference type="InterPro" id="IPR048679">
    <property type="entry name" value="ICAM1_3_5_D2"/>
</dbReference>
<dbReference type="InterPro" id="IPR047012">
    <property type="entry name" value="ICAM_VCAM"/>
</dbReference>
<dbReference type="AlphaFoldDB" id="A0A8C9MUA4"/>
<dbReference type="SUPFAM" id="SSF48726">
    <property type="entry name" value="Immunoglobulin"/>
    <property type="match status" value="1"/>
</dbReference>
<dbReference type="GO" id="GO:0005886">
    <property type="term" value="C:plasma membrane"/>
    <property type="evidence" value="ECO:0007669"/>
    <property type="project" value="TreeGrafter"/>
</dbReference>
<dbReference type="GeneTree" id="ENSGT01030000237625"/>
<protein>
    <recommendedName>
        <fullName evidence="1">Ig-like domain-containing protein</fullName>
    </recommendedName>
</protein>
<accession>A0A8C9MUA4</accession>
<dbReference type="InterPro" id="IPR013783">
    <property type="entry name" value="Ig-like_fold"/>
</dbReference>
<reference evidence="2" key="2">
    <citation type="submission" date="2025-09" db="UniProtKB">
        <authorList>
            <consortium name="Ensembl"/>
        </authorList>
    </citation>
    <scope>IDENTIFICATION</scope>
</reference>
<dbReference type="PROSITE" id="PS50835">
    <property type="entry name" value="IG_LIKE"/>
    <property type="match status" value="1"/>
</dbReference>
<dbReference type="PANTHER" id="PTHR13771:SF3">
    <property type="entry name" value="INTERCELLULAR ADHESION MOLECULE 2"/>
    <property type="match status" value="1"/>
</dbReference>
<dbReference type="Ensembl" id="ENSSCAT00000010117.1">
    <property type="protein sequence ID" value="ENSSCAP00000008979.1"/>
    <property type="gene ID" value="ENSSCAG00000006844.1"/>
</dbReference>
<feature type="domain" description="Ig-like" evidence="1">
    <location>
        <begin position="177"/>
        <end position="251"/>
    </location>
</feature>
<dbReference type="GO" id="GO:0007155">
    <property type="term" value="P:cell adhesion"/>
    <property type="evidence" value="ECO:0007669"/>
    <property type="project" value="InterPro"/>
</dbReference>
<dbReference type="GO" id="GO:0005178">
    <property type="term" value="F:integrin binding"/>
    <property type="evidence" value="ECO:0007669"/>
    <property type="project" value="InterPro"/>
</dbReference>
<dbReference type="Pfam" id="PF21146">
    <property type="entry name" value="ICAM1_3_5_D2"/>
    <property type="match status" value="1"/>
</dbReference>
<dbReference type="InterPro" id="IPR036179">
    <property type="entry name" value="Ig-like_dom_sf"/>
</dbReference>
<dbReference type="InterPro" id="IPR007110">
    <property type="entry name" value="Ig-like_dom"/>
</dbReference>
<dbReference type="SMART" id="SM00409">
    <property type="entry name" value="IG"/>
    <property type="match status" value="1"/>
</dbReference>
<dbReference type="Gene3D" id="2.60.40.10">
    <property type="entry name" value="Immunoglobulins"/>
    <property type="match status" value="2"/>
</dbReference>
<sequence>SAPDPEPKPKEPFNVTCSVGSAVPVTNITITANNRTWPVTLSQDGHQATATVTVTKEGSVQLGCTVHVGSRKVQTSTTLQVYSQPPPSRWEFRPLCCLFLVLIPPFPGPYPSFSWSLSLLFLVPIPPFPGPYPSFSWSLSLLFLVLIPAFPGPYPSFSWSPSQLFLVLIPAFSAVKPRLDIERCPPQQNWTEGQEGILTCNATGTPEPQVWCSKDGNSLKPGTRHPADRAHAGTYLCRASSELGTAERNVTVWVQCESGVPGPWVLGVLWDIGGPGWSWGSLGSWRSWGFWAPGGPGAQQPPP</sequence>
<dbReference type="PANTHER" id="PTHR13771">
    <property type="entry name" value="INTERCELLULAR ADHESION MOLECULE"/>
    <property type="match status" value="1"/>
</dbReference>